<dbReference type="OrthoDB" id="425681at2759"/>
<sequence>MCGDEKIDKGRPRKSYTNHISGILKKGQSLSTQNRCSIKLKDIFINRNIALLPPSSISPIPLRRSDQTFYSDPKTGNVLVTSQGLQLFMSGGNHLLSDGSPGLLPL</sequence>
<evidence type="ECO:0000313" key="2">
    <source>
        <dbReference type="Proteomes" id="UP000299102"/>
    </source>
</evidence>
<evidence type="ECO:0000313" key="1">
    <source>
        <dbReference type="EMBL" id="GBP96619.1"/>
    </source>
</evidence>
<name>A0A4C2ABQ9_EUMVA</name>
<dbReference type="Proteomes" id="UP000299102">
    <property type="component" value="Unassembled WGS sequence"/>
</dbReference>
<dbReference type="EMBL" id="BGZK01002811">
    <property type="protein sequence ID" value="GBP96619.1"/>
    <property type="molecule type" value="Genomic_DNA"/>
</dbReference>
<keyword evidence="2" id="KW-1185">Reference proteome</keyword>
<proteinExistence type="predicted"/>
<comment type="caution">
    <text evidence="1">The sequence shown here is derived from an EMBL/GenBank/DDBJ whole genome shotgun (WGS) entry which is preliminary data.</text>
</comment>
<dbReference type="AlphaFoldDB" id="A0A4C2ABQ9"/>
<reference evidence="1 2" key="1">
    <citation type="journal article" date="2019" name="Commun. Biol.">
        <title>The bagworm genome reveals a unique fibroin gene that provides high tensile strength.</title>
        <authorList>
            <person name="Kono N."/>
            <person name="Nakamura H."/>
            <person name="Ohtoshi R."/>
            <person name="Tomita M."/>
            <person name="Numata K."/>
            <person name="Arakawa K."/>
        </authorList>
    </citation>
    <scope>NUCLEOTIDE SEQUENCE [LARGE SCALE GENOMIC DNA]</scope>
</reference>
<gene>
    <name evidence="1" type="ORF">EVAR_72876_1</name>
</gene>
<protein>
    <submittedName>
        <fullName evidence="1">Uncharacterized protein</fullName>
    </submittedName>
</protein>
<accession>A0A4C2ABQ9</accession>
<organism evidence="1 2">
    <name type="scientific">Eumeta variegata</name>
    <name type="common">Bagworm moth</name>
    <name type="synonym">Eumeta japonica</name>
    <dbReference type="NCBI Taxonomy" id="151549"/>
    <lineage>
        <taxon>Eukaryota</taxon>
        <taxon>Metazoa</taxon>
        <taxon>Ecdysozoa</taxon>
        <taxon>Arthropoda</taxon>
        <taxon>Hexapoda</taxon>
        <taxon>Insecta</taxon>
        <taxon>Pterygota</taxon>
        <taxon>Neoptera</taxon>
        <taxon>Endopterygota</taxon>
        <taxon>Lepidoptera</taxon>
        <taxon>Glossata</taxon>
        <taxon>Ditrysia</taxon>
        <taxon>Tineoidea</taxon>
        <taxon>Psychidae</taxon>
        <taxon>Oiketicinae</taxon>
        <taxon>Eumeta</taxon>
    </lineage>
</organism>